<dbReference type="PANTHER" id="PTHR47829:SF1">
    <property type="entry name" value="HAD FAMILY PHOSPHATASE"/>
    <property type="match status" value="1"/>
</dbReference>
<dbReference type="Pfam" id="PF01636">
    <property type="entry name" value="APH"/>
    <property type="match status" value="1"/>
</dbReference>
<dbReference type="EMBL" id="CP002961">
    <property type="protein sequence ID" value="AFK02856.1"/>
    <property type="molecule type" value="Genomic_DNA"/>
</dbReference>
<evidence type="ECO:0000313" key="2">
    <source>
        <dbReference type="EMBL" id="AFK02856.1"/>
    </source>
</evidence>
<organism evidence="2 3">
    <name type="scientific">Emticicia oligotrophica (strain DSM 17448 / CIP 109782 / MTCC 6937 / GPTSA100-15)</name>
    <dbReference type="NCBI Taxonomy" id="929562"/>
    <lineage>
        <taxon>Bacteria</taxon>
        <taxon>Pseudomonadati</taxon>
        <taxon>Bacteroidota</taxon>
        <taxon>Cytophagia</taxon>
        <taxon>Cytophagales</taxon>
        <taxon>Leadbetterellaceae</taxon>
        <taxon>Emticicia</taxon>
    </lineage>
</organism>
<dbReference type="CDD" id="cd05154">
    <property type="entry name" value="ACAD10_11_N-like"/>
    <property type="match status" value="1"/>
</dbReference>
<dbReference type="InterPro" id="IPR011009">
    <property type="entry name" value="Kinase-like_dom_sf"/>
</dbReference>
<evidence type="ECO:0000313" key="3">
    <source>
        <dbReference type="Proteomes" id="UP000002875"/>
    </source>
</evidence>
<reference evidence="2 3" key="1">
    <citation type="submission" date="2011-07" db="EMBL/GenBank/DDBJ databases">
        <title>The complete genome of chromosome of Emticicia oligotrophica DSM 17448.</title>
        <authorList>
            <consortium name="US DOE Joint Genome Institute (JGI-PGF)"/>
            <person name="Lucas S."/>
            <person name="Han J."/>
            <person name="Lapidus A."/>
            <person name="Bruce D."/>
            <person name="Goodwin L."/>
            <person name="Pitluck S."/>
            <person name="Peters L."/>
            <person name="Kyrpides N."/>
            <person name="Mavromatis K."/>
            <person name="Ivanova N."/>
            <person name="Ovchinnikova G."/>
            <person name="Teshima H."/>
            <person name="Detter J.C."/>
            <person name="Tapia R."/>
            <person name="Han C."/>
            <person name="Land M."/>
            <person name="Hauser L."/>
            <person name="Markowitz V."/>
            <person name="Cheng J.-F."/>
            <person name="Hugenholtz P."/>
            <person name="Woyke T."/>
            <person name="Wu D."/>
            <person name="Tindall B."/>
            <person name="Pomrenke H."/>
            <person name="Brambilla E."/>
            <person name="Klenk H.-P."/>
            <person name="Eisen J.A."/>
        </authorList>
    </citation>
    <scope>NUCLEOTIDE SEQUENCE [LARGE SCALE GENOMIC DNA]</scope>
    <source>
        <strain evidence="2 3">DSM 17448</strain>
    </source>
</reference>
<dbReference type="InterPro" id="IPR052898">
    <property type="entry name" value="ACAD10-like"/>
</dbReference>
<proteinExistence type="predicted"/>
<evidence type="ECO:0000259" key="1">
    <source>
        <dbReference type="Pfam" id="PF01636"/>
    </source>
</evidence>
<protein>
    <submittedName>
        <fullName evidence="2">Aminoglycoside phosphotransferase</fullName>
    </submittedName>
</protein>
<dbReference type="Gene3D" id="3.90.1200.10">
    <property type="match status" value="1"/>
</dbReference>
<gene>
    <name evidence="2" type="ordered locus">Emtol_1713</name>
</gene>
<accession>A0ABN4AKI9</accession>
<name>A0ABN4AKI9_EMTOG</name>
<dbReference type="InterPro" id="IPR002575">
    <property type="entry name" value="Aminoglycoside_PTrfase"/>
</dbReference>
<keyword evidence="3" id="KW-1185">Reference proteome</keyword>
<dbReference type="Proteomes" id="UP000002875">
    <property type="component" value="Chromosome"/>
</dbReference>
<dbReference type="Gene3D" id="3.30.200.20">
    <property type="entry name" value="Phosphorylase Kinase, domain 1"/>
    <property type="match status" value="1"/>
</dbReference>
<feature type="domain" description="Aminoglycoside phosphotransferase" evidence="1">
    <location>
        <begin position="54"/>
        <end position="289"/>
    </location>
</feature>
<dbReference type="SUPFAM" id="SSF56112">
    <property type="entry name" value="Protein kinase-like (PK-like)"/>
    <property type="match status" value="1"/>
</dbReference>
<dbReference type="InterPro" id="IPR041726">
    <property type="entry name" value="ACAD10_11_N"/>
</dbReference>
<sequence>MIKLRKTAHLTVDKMSSLKIDTPTSVRQGEELDLVKLNGFIKSQLPDFEEIIEVSQFPGGYSNLTYFLKTINHEYVLRRPPVGAKDIKGGHDMAREFKILTAIKSIGYAKIPNPIIFTDDESVMECPFYIMERVQGIILRAKDAPKLMSTVAPAEMRKLSEALCDNLAALHAINIEATGLIGIGKPEGYIQRQVEGWHKRYLASQTDEIVAMDILATWLKENLPTEGKPTLIHNDYKYDNVVLNANNLSEIIAVLDWEMTTVGDPLMDVGTSLSYWAEANDGDFEKTFNLSWVNGNLTRQEFAERYSEKSGRDVSNILYFYVFGLFKNSVVIQQIYSRYKKGLTKDPRFADLIFGVKVLSRKAIKSIESGEMM</sequence>
<dbReference type="PANTHER" id="PTHR47829">
    <property type="entry name" value="HYDROLASE, PUTATIVE (AFU_ORTHOLOGUE AFUA_1G12880)-RELATED"/>
    <property type="match status" value="1"/>
</dbReference>